<organism evidence="3 4">
    <name type="scientific">Laccaria amethystina LaAM-08-1</name>
    <dbReference type="NCBI Taxonomy" id="1095629"/>
    <lineage>
        <taxon>Eukaryota</taxon>
        <taxon>Fungi</taxon>
        <taxon>Dikarya</taxon>
        <taxon>Basidiomycota</taxon>
        <taxon>Agaricomycotina</taxon>
        <taxon>Agaricomycetes</taxon>
        <taxon>Agaricomycetidae</taxon>
        <taxon>Agaricales</taxon>
        <taxon>Agaricineae</taxon>
        <taxon>Hydnangiaceae</taxon>
        <taxon>Laccaria</taxon>
    </lineage>
</organism>
<dbReference type="EMBL" id="KN838558">
    <property type="protein sequence ID" value="KIK05620.1"/>
    <property type="molecule type" value="Genomic_DNA"/>
</dbReference>
<dbReference type="InterPro" id="IPR038955">
    <property type="entry name" value="PriA/CPL1_fungi"/>
</dbReference>
<dbReference type="Pfam" id="PF21671">
    <property type="entry name" value="CPL1-like"/>
    <property type="match status" value="1"/>
</dbReference>
<evidence type="ECO:0000259" key="2">
    <source>
        <dbReference type="Pfam" id="PF21671"/>
    </source>
</evidence>
<reference evidence="4" key="2">
    <citation type="submission" date="2015-01" db="EMBL/GenBank/DDBJ databases">
        <title>Evolutionary Origins and Diversification of the Mycorrhizal Mutualists.</title>
        <authorList>
            <consortium name="DOE Joint Genome Institute"/>
            <consortium name="Mycorrhizal Genomics Consortium"/>
            <person name="Kohler A."/>
            <person name="Kuo A."/>
            <person name="Nagy L.G."/>
            <person name="Floudas D."/>
            <person name="Copeland A."/>
            <person name="Barry K.W."/>
            <person name="Cichocki N."/>
            <person name="Veneault-Fourrey C."/>
            <person name="LaButti K."/>
            <person name="Lindquist E.A."/>
            <person name="Lipzen A."/>
            <person name="Lundell T."/>
            <person name="Morin E."/>
            <person name="Murat C."/>
            <person name="Riley R."/>
            <person name="Ohm R."/>
            <person name="Sun H."/>
            <person name="Tunlid A."/>
            <person name="Henrissat B."/>
            <person name="Grigoriev I.V."/>
            <person name="Hibbett D.S."/>
            <person name="Martin F."/>
        </authorList>
    </citation>
    <scope>NUCLEOTIDE SEQUENCE [LARGE SCALE GENOMIC DNA]</scope>
    <source>
        <strain evidence="4">LaAM-08-1</strain>
    </source>
</reference>
<keyword evidence="4" id="KW-1185">Reference proteome</keyword>
<proteinExistence type="predicted"/>
<reference evidence="3 4" key="1">
    <citation type="submission" date="2014-04" db="EMBL/GenBank/DDBJ databases">
        <authorList>
            <consortium name="DOE Joint Genome Institute"/>
            <person name="Kuo A."/>
            <person name="Kohler A."/>
            <person name="Nagy L.G."/>
            <person name="Floudas D."/>
            <person name="Copeland A."/>
            <person name="Barry K.W."/>
            <person name="Cichocki N."/>
            <person name="Veneault-Fourrey C."/>
            <person name="LaButti K."/>
            <person name="Lindquist E.A."/>
            <person name="Lipzen A."/>
            <person name="Lundell T."/>
            <person name="Morin E."/>
            <person name="Murat C."/>
            <person name="Sun H."/>
            <person name="Tunlid A."/>
            <person name="Henrissat B."/>
            <person name="Grigoriev I.V."/>
            <person name="Hibbett D.S."/>
            <person name="Martin F."/>
            <person name="Nordberg H.P."/>
            <person name="Cantor M.N."/>
            <person name="Hua S.X."/>
        </authorList>
    </citation>
    <scope>NUCLEOTIDE SEQUENCE [LARGE SCALE GENOMIC DNA]</scope>
    <source>
        <strain evidence="3 4">LaAM-08-1</strain>
    </source>
</reference>
<protein>
    <recommendedName>
        <fullName evidence="2">Protein CPL1-like domain-containing protein</fullName>
    </recommendedName>
</protein>
<dbReference type="STRING" id="1095629.A0A0C9X0L6"/>
<feature type="chain" id="PRO_5002205636" description="Protein CPL1-like domain-containing protein" evidence="1">
    <location>
        <begin position="21"/>
        <end position="279"/>
    </location>
</feature>
<dbReference type="AlphaFoldDB" id="A0A0C9X0L6"/>
<dbReference type="HOGENOM" id="CLU_063728_0_0_1"/>
<evidence type="ECO:0000256" key="1">
    <source>
        <dbReference type="SAM" id="SignalP"/>
    </source>
</evidence>
<dbReference type="OrthoDB" id="439917at2759"/>
<accession>A0A0C9X0L6</accession>
<evidence type="ECO:0000313" key="3">
    <source>
        <dbReference type="EMBL" id="KIK05620.1"/>
    </source>
</evidence>
<dbReference type="PANTHER" id="PTHR35192:SF2">
    <property type="entry name" value="APPLE DOMAIN-CONTAINING PROTEIN"/>
    <property type="match status" value="1"/>
</dbReference>
<gene>
    <name evidence="3" type="ORF">K443DRAFT_333700</name>
</gene>
<keyword evidence="1" id="KW-0732">Signal</keyword>
<evidence type="ECO:0000313" key="4">
    <source>
        <dbReference type="Proteomes" id="UP000054477"/>
    </source>
</evidence>
<name>A0A0C9X0L6_9AGAR</name>
<dbReference type="Proteomes" id="UP000054477">
    <property type="component" value="Unassembled WGS sequence"/>
</dbReference>
<feature type="domain" description="Protein CPL1-like" evidence="2">
    <location>
        <begin position="192"/>
        <end position="258"/>
    </location>
</feature>
<dbReference type="PANTHER" id="PTHR35192">
    <property type="entry name" value="PROTEIN, PUTATIVE-RELATED"/>
    <property type="match status" value="1"/>
</dbReference>
<feature type="signal peptide" evidence="1">
    <location>
        <begin position="1"/>
        <end position="20"/>
    </location>
</feature>
<sequence length="279" mass="29746">MRVPIFRCAVLSSLVSLVAAFNPFSPRDIDNDVCGEINEVLYAPSYGRSVSCGTINACICLSTIPTFILTNSAAITGTALAGKDYVTSEITTMLYRCGNLKQCTYPPRSVPQCQYNNPCSFTCKDGYTPSPSNHPTQCVCKSPYKVCNGICGNYGACPTGSYSKRDVPNAKRRSCPTGLKPCGILGRSAKSWECIDTQSDLESCGGCAVPLLQGLSNPDGEDCTAITGVSDVSCVSGQCNIHRCMPGYKLDALSKSCVYSEDEDPALLAAQYGLDYLSL</sequence>
<dbReference type="InterPro" id="IPR048661">
    <property type="entry name" value="CPL1-like"/>
</dbReference>